<feature type="compositionally biased region" description="Low complexity" evidence="1">
    <location>
        <begin position="592"/>
        <end position="624"/>
    </location>
</feature>
<feature type="compositionally biased region" description="Pro residues" evidence="1">
    <location>
        <begin position="570"/>
        <end position="591"/>
    </location>
</feature>
<dbReference type="OrthoDB" id="3058987at2759"/>
<dbReference type="AlphaFoldDB" id="A0A550CJC5"/>
<sequence>MGKKQKAERANAKGWSEGVRDELVLIPQLPGYMEARQCGTVAERRAVSDICNRFHTTFPYWLEDHEEYYGPHLPYDANKIYDPCEEVAEENKAAVMGHIDWMNKVLTSSQSSLDITKNPLSGLLLQLGGFKTRPRRRSAQQEFQNEQAVRLQAIYSAGVLANPLTGSRAEKAKQQLTRRDDILKKEFAKLTDDEVAAYDARAIAAGNAVRAEYDRLKKEGPSKTPESRQKAIAALPAFVGNVLRGIQAYTGLQATLLLGGPIPSEKGELRVYSVFAGKNLANATWPEFDSEGLARAKDAYLKYIESSYTSDDIEMASLAPEDLDLDDLIPLEGALDDPSDNGSDLDSSSDDEPIEATSKRKRKGNSSSQATSSTTPGPSKTSLPRGKPAAKVPAKISIKAPVKASVKGKGSATSVPIPRGKFDITKPKATFSLDDEPGETEGYRRLLWEQQRFLDRTRYYPGNEAMKNAHIVEWMDNHYVDDLGRVRDRSQDVDSEDDLEGSDWAGSDDEGRPSKKQKKASKRKANGAAAQRGPSQRLKNKSDKLTPADSQMTPVTSSAASQSFTSVPDKAPPPAPSKAPSPAPSQAPSPAPSKASTPAPSKASTPAPSKASTPAPSRASTPAPSNAPTPAPSNAPAPAPPSNAPTPAPANAPTPAPANAPTPVPSNGPAPAPSNAHTPTPTVTRLTGSLAAGSTKDLAHIRIAAQSRARRPPVPMPRLQAPIPSGPAARPRTQMELTIEEMMEEEEDPEAAMDVDEDMSTSAQPAVRMSSSSPTMVEHDQDTITGNTTTPPSATPPAPTPDTPNIHENDAGSLTVTYPESASLCSALSIVVSW</sequence>
<feature type="region of interest" description="Disordered" evidence="1">
    <location>
        <begin position="330"/>
        <end position="395"/>
    </location>
</feature>
<name>A0A550CJC5_9AGAR</name>
<gene>
    <name evidence="2" type="ORF">BD626DRAFT_536130</name>
</gene>
<feature type="compositionally biased region" description="Low complexity" evidence="1">
    <location>
        <begin position="783"/>
        <end position="792"/>
    </location>
</feature>
<proteinExistence type="predicted"/>
<feature type="region of interest" description="Disordered" evidence="1">
    <location>
        <begin position="489"/>
        <end position="814"/>
    </location>
</feature>
<organism evidence="2 3">
    <name type="scientific">Schizophyllum amplum</name>
    <dbReference type="NCBI Taxonomy" id="97359"/>
    <lineage>
        <taxon>Eukaryota</taxon>
        <taxon>Fungi</taxon>
        <taxon>Dikarya</taxon>
        <taxon>Basidiomycota</taxon>
        <taxon>Agaricomycotina</taxon>
        <taxon>Agaricomycetes</taxon>
        <taxon>Agaricomycetidae</taxon>
        <taxon>Agaricales</taxon>
        <taxon>Schizophyllaceae</taxon>
        <taxon>Schizophyllum</taxon>
    </lineage>
</organism>
<feature type="compositionally biased region" description="Pro residues" evidence="1">
    <location>
        <begin position="793"/>
        <end position="802"/>
    </location>
</feature>
<evidence type="ECO:0000313" key="3">
    <source>
        <dbReference type="Proteomes" id="UP000320762"/>
    </source>
</evidence>
<keyword evidence="3" id="KW-1185">Reference proteome</keyword>
<accession>A0A550CJC5</accession>
<dbReference type="STRING" id="97359.A0A550CJC5"/>
<feature type="compositionally biased region" description="Pro residues" evidence="1">
    <location>
        <begin position="625"/>
        <end position="672"/>
    </location>
</feature>
<protein>
    <submittedName>
        <fullName evidence="2">Uncharacterized protein</fullName>
    </submittedName>
</protein>
<feature type="region of interest" description="Disordered" evidence="1">
    <location>
        <begin position="400"/>
        <end position="419"/>
    </location>
</feature>
<feature type="compositionally biased region" description="Low complexity" evidence="1">
    <location>
        <begin position="371"/>
        <end position="384"/>
    </location>
</feature>
<comment type="caution">
    <text evidence="2">The sequence shown here is derived from an EMBL/GenBank/DDBJ whole genome shotgun (WGS) entry which is preliminary data.</text>
</comment>
<feature type="compositionally biased region" description="Polar residues" evidence="1">
    <location>
        <begin position="677"/>
        <end position="687"/>
    </location>
</feature>
<feature type="compositionally biased region" description="Polar residues" evidence="1">
    <location>
        <begin position="548"/>
        <end position="566"/>
    </location>
</feature>
<feature type="compositionally biased region" description="Acidic residues" evidence="1">
    <location>
        <begin position="330"/>
        <end position="339"/>
    </location>
</feature>
<evidence type="ECO:0000256" key="1">
    <source>
        <dbReference type="SAM" id="MobiDB-lite"/>
    </source>
</evidence>
<dbReference type="EMBL" id="VDMD01000006">
    <property type="protein sequence ID" value="TRM64922.1"/>
    <property type="molecule type" value="Genomic_DNA"/>
</dbReference>
<feature type="compositionally biased region" description="Polar residues" evidence="1">
    <location>
        <begin position="760"/>
        <end position="775"/>
    </location>
</feature>
<dbReference type="Proteomes" id="UP000320762">
    <property type="component" value="Unassembled WGS sequence"/>
</dbReference>
<feature type="compositionally biased region" description="Basic residues" evidence="1">
    <location>
        <begin position="514"/>
        <end position="525"/>
    </location>
</feature>
<evidence type="ECO:0000313" key="2">
    <source>
        <dbReference type="EMBL" id="TRM64922.1"/>
    </source>
</evidence>
<reference evidence="2 3" key="1">
    <citation type="journal article" date="2019" name="New Phytol.">
        <title>Comparative genomics reveals unique wood-decay strategies and fruiting body development in the Schizophyllaceae.</title>
        <authorList>
            <person name="Almasi E."/>
            <person name="Sahu N."/>
            <person name="Krizsan K."/>
            <person name="Balint B."/>
            <person name="Kovacs G.M."/>
            <person name="Kiss B."/>
            <person name="Cseklye J."/>
            <person name="Drula E."/>
            <person name="Henrissat B."/>
            <person name="Nagy I."/>
            <person name="Chovatia M."/>
            <person name="Adam C."/>
            <person name="LaButti K."/>
            <person name="Lipzen A."/>
            <person name="Riley R."/>
            <person name="Grigoriev I.V."/>
            <person name="Nagy L.G."/>
        </authorList>
    </citation>
    <scope>NUCLEOTIDE SEQUENCE [LARGE SCALE GENOMIC DNA]</scope>
    <source>
        <strain evidence="2 3">NL-1724</strain>
    </source>
</reference>
<feature type="compositionally biased region" description="Acidic residues" evidence="1">
    <location>
        <begin position="738"/>
        <end position="759"/>
    </location>
</feature>